<dbReference type="AlphaFoldDB" id="A0A4Y8D0B5"/>
<proteinExistence type="predicted"/>
<gene>
    <name evidence="1" type="ORF">BOTCAL_0194g00160</name>
</gene>
<accession>A0A4Y8D0B5</accession>
<evidence type="ECO:0000313" key="1">
    <source>
        <dbReference type="EMBL" id="TEY59381.1"/>
    </source>
</evidence>
<sequence>MILMLVGIDEGVQSIPKRVFLFAFALVSLLLQSNNKVEQGLTLRIKAELVPHNYLDTLGTQPEIQKARQKKLLPFFLSSVMSLSNMGPTADTITLVTIATNATQDLLRQTQGRGTVRVKCIF</sequence>
<name>A0A4Y8D0B5_9HELO</name>
<dbReference type="EMBL" id="PHWZ01000194">
    <property type="protein sequence ID" value="TEY59381.1"/>
    <property type="molecule type" value="Genomic_DNA"/>
</dbReference>
<dbReference type="Proteomes" id="UP000297299">
    <property type="component" value="Unassembled WGS sequence"/>
</dbReference>
<evidence type="ECO:0000313" key="2">
    <source>
        <dbReference type="Proteomes" id="UP000297299"/>
    </source>
</evidence>
<reference evidence="1 2" key="1">
    <citation type="submission" date="2017-11" db="EMBL/GenBank/DDBJ databases">
        <title>Comparative genomics of Botrytis spp.</title>
        <authorList>
            <person name="Valero-Jimenez C.A."/>
            <person name="Tapia P."/>
            <person name="Veloso J."/>
            <person name="Silva-Moreno E."/>
            <person name="Staats M."/>
            <person name="Valdes J.H."/>
            <person name="Van Kan J.A.L."/>
        </authorList>
    </citation>
    <scope>NUCLEOTIDE SEQUENCE [LARGE SCALE GENOMIC DNA]</scope>
    <source>
        <strain evidence="1 2">MUCL2830</strain>
    </source>
</reference>
<keyword evidence="2" id="KW-1185">Reference proteome</keyword>
<comment type="caution">
    <text evidence="1">The sequence shown here is derived from an EMBL/GenBank/DDBJ whole genome shotgun (WGS) entry which is preliminary data.</text>
</comment>
<organism evidence="1 2">
    <name type="scientific">Botryotinia calthae</name>
    <dbReference type="NCBI Taxonomy" id="38488"/>
    <lineage>
        <taxon>Eukaryota</taxon>
        <taxon>Fungi</taxon>
        <taxon>Dikarya</taxon>
        <taxon>Ascomycota</taxon>
        <taxon>Pezizomycotina</taxon>
        <taxon>Leotiomycetes</taxon>
        <taxon>Helotiales</taxon>
        <taxon>Sclerotiniaceae</taxon>
        <taxon>Botryotinia</taxon>
    </lineage>
</organism>
<protein>
    <submittedName>
        <fullName evidence="1">Uncharacterized protein</fullName>
    </submittedName>
</protein>